<dbReference type="InterPro" id="IPR012318">
    <property type="entry name" value="HTH_CRP"/>
</dbReference>
<feature type="domain" description="Cyclic nucleotide-binding" evidence="4">
    <location>
        <begin position="12"/>
        <end position="132"/>
    </location>
</feature>
<dbReference type="Pfam" id="PF00027">
    <property type="entry name" value="cNMP_binding"/>
    <property type="match status" value="1"/>
</dbReference>
<dbReference type="Pfam" id="PF13545">
    <property type="entry name" value="HTH_Crp_2"/>
    <property type="match status" value="1"/>
</dbReference>
<dbReference type="InterPro" id="IPR000595">
    <property type="entry name" value="cNMP-bd_dom"/>
</dbReference>
<keyword evidence="1" id="KW-0805">Transcription regulation</keyword>
<dbReference type="InterPro" id="IPR050397">
    <property type="entry name" value="Env_Response_Regulators"/>
</dbReference>
<dbReference type="EMBL" id="JAMXQS010000003">
    <property type="protein sequence ID" value="MCO6049570.1"/>
    <property type="molecule type" value="Genomic_DNA"/>
</dbReference>
<sequence length="227" mass="25303">MVQDATGSGDRLMARIAPALFSLLFADCRIERFQAGHHLFMQDDASDRIYGVVSGRIEISLFSAEGQKLVANIEQGQSLVGEIGAFDGGKRTATATCIGPCELYSLNRRQLFERIERHPELARAMIELLCARLRWVSDEFGDQAFLDVEARLAKRLLFLSTRLADEEGWVAISQAELADFLGVTRESVNRVLNDWRGRDWIALKRGALRLLRAPALRRVAAAEDGLA</sequence>
<evidence type="ECO:0000256" key="2">
    <source>
        <dbReference type="ARBA" id="ARBA00023125"/>
    </source>
</evidence>
<keyword evidence="7" id="KW-1185">Reference proteome</keyword>
<accession>A0ABT1C421</accession>
<dbReference type="InterPro" id="IPR018490">
    <property type="entry name" value="cNMP-bd_dom_sf"/>
</dbReference>
<evidence type="ECO:0000313" key="6">
    <source>
        <dbReference type="EMBL" id="MCO6049570.1"/>
    </source>
</evidence>
<reference evidence="6 7" key="1">
    <citation type="submission" date="2022-06" db="EMBL/GenBank/DDBJ databases">
        <title>Mesorhizobium sp. strain RP14 Genome sequencing and assembly.</title>
        <authorList>
            <person name="Kim I."/>
        </authorList>
    </citation>
    <scope>NUCLEOTIDE SEQUENCE [LARGE SCALE GENOMIC DNA]</scope>
    <source>
        <strain evidence="7">RP14(2022)</strain>
    </source>
</reference>
<dbReference type="SUPFAM" id="SSF46785">
    <property type="entry name" value="Winged helix' DNA-binding domain"/>
    <property type="match status" value="1"/>
</dbReference>
<dbReference type="CDD" id="cd00038">
    <property type="entry name" value="CAP_ED"/>
    <property type="match status" value="1"/>
</dbReference>
<protein>
    <submittedName>
        <fullName evidence="6">Crp/Fnr family transcriptional regulator</fullName>
    </submittedName>
</protein>
<dbReference type="PANTHER" id="PTHR24567">
    <property type="entry name" value="CRP FAMILY TRANSCRIPTIONAL REGULATORY PROTEIN"/>
    <property type="match status" value="1"/>
</dbReference>
<evidence type="ECO:0000259" key="5">
    <source>
        <dbReference type="PROSITE" id="PS51063"/>
    </source>
</evidence>
<evidence type="ECO:0000259" key="4">
    <source>
        <dbReference type="PROSITE" id="PS50042"/>
    </source>
</evidence>
<dbReference type="Gene3D" id="2.60.120.10">
    <property type="entry name" value="Jelly Rolls"/>
    <property type="match status" value="1"/>
</dbReference>
<dbReference type="PROSITE" id="PS50042">
    <property type="entry name" value="CNMP_BINDING_3"/>
    <property type="match status" value="1"/>
</dbReference>
<comment type="caution">
    <text evidence="6">The sequence shown here is derived from an EMBL/GenBank/DDBJ whole genome shotgun (WGS) entry which is preliminary data.</text>
</comment>
<gene>
    <name evidence="6" type="ORF">NGM99_07170</name>
</gene>
<dbReference type="Proteomes" id="UP001205906">
    <property type="component" value="Unassembled WGS sequence"/>
</dbReference>
<dbReference type="RefSeq" id="WP_252817491.1">
    <property type="nucleotide sequence ID" value="NZ_JAMXQS010000003.1"/>
</dbReference>
<dbReference type="InterPro" id="IPR036390">
    <property type="entry name" value="WH_DNA-bd_sf"/>
</dbReference>
<dbReference type="SMART" id="SM00100">
    <property type="entry name" value="cNMP"/>
    <property type="match status" value="1"/>
</dbReference>
<name>A0ABT1C421_9HYPH</name>
<proteinExistence type="predicted"/>
<feature type="domain" description="HTH crp-type" evidence="5">
    <location>
        <begin position="146"/>
        <end position="214"/>
    </location>
</feature>
<dbReference type="SMART" id="SM00419">
    <property type="entry name" value="HTH_CRP"/>
    <property type="match status" value="1"/>
</dbReference>
<dbReference type="InterPro" id="IPR036388">
    <property type="entry name" value="WH-like_DNA-bd_sf"/>
</dbReference>
<keyword evidence="3" id="KW-0804">Transcription</keyword>
<dbReference type="PROSITE" id="PS51063">
    <property type="entry name" value="HTH_CRP_2"/>
    <property type="match status" value="1"/>
</dbReference>
<dbReference type="Gene3D" id="1.10.10.10">
    <property type="entry name" value="Winged helix-like DNA-binding domain superfamily/Winged helix DNA-binding domain"/>
    <property type="match status" value="1"/>
</dbReference>
<evidence type="ECO:0000256" key="3">
    <source>
        <dbReference type="ARBA" id="ARBA00023163"/>
    </source>
</evidence>
<dbReference type="PANTHER" id="PTHR24567:SF74">
    <property type="entry name" value="HTH-TYPE TRANSCRIPTIONAL REGULATOR ARCR"/>
    <property type="match status" value="1"/>
</dbReference>
<organism evidence="6 7">
    <name type="scientific">Mesorhizobium liriopis</name>
    <dbReference type="NCBI Taxonomy" id="2953882"/>
    <lineage>
        <taxon>Bacteria</taxon>
        <taxon>Pseudomonadati</taxon>
        <taxon>Pseudomonadota</taxon>
        <taxon>Alphaproteobacteria</taxon>
        <taxon>Hyphomicrobiales</taxon>
        <taxon>Phyllobacteriaceae</taxon>
        <taxon>Mesorhizobium</taxon>
    </lineage>
</organism>
<dbReference type="SUPFAM" id="SSF51206">
    <property type="entry name" value="cAMP-binding domain-like"/>
    <property type="match status" value="1"/>
</dbReference>
<dbReference type="InterPro" id="IPR014710">
    <property type="entry name" value="RmlC-like_jellyroll"/>
</dbReference>
<evidence type="ECO:0000256" key="1">
    <source>
        <dbReference type="ARBA" id="ARBA00023015"/>
    </source>
</evidence>
<evidence type="ECO:0000313" key="7">
    <source>
        <dbReference type="Proteomes" id="UP001205906"/>
    </source>
</evidence>
<keyword evidence="2" id="KW-0238">DNA-binding</keyword>